<dbReference type="Proteomes" id="UP000265520">
    <property type="component" value="Unassembled WGS sequence"/>
</dbReference>
<evidence type="ECO:0000313" key="2">
    <source>
        <dbReference type="Proteomes" id="UP000265520"/>
    </source>
</evidence>
<keyword evidence="2" id="KW-1185">Reference proteome</keyword>
<protein>
    <submittedName>
        <fullName evidence="1">Uncharacterized protein</fullName>
    </submittedName>
</protein>
<organism evidence="1 2">
    <name type="scientific">Trifolium medium</name>
    <dbReference type="NCBI Taxonomy" id="97028"/>
    <lineage>
        <taxon>Eukaryota</taxon>
        <taxon>Viridiplantae</taxon>
        <taxon>Streptophyta</taxon>
        <taxon>Embryophyta</taxon>
        <taxon>Tracheophyta</taxon>
        <taxon>Spermatophyta</taxon>
        <taxon>Magnoliopsida</taxon>
        <taxon>eudicotyledons</taxon>
        <taxon>Gunneridae</taxon>
        <taxon>Pentapetalae</taxon>
        <taxon>rosids</taxon>
        <taxon>fabids</taxon>
        <taxon>Fabales</taxon>
        <taxon>Fabaceae</taxon>
        <taxon>Papilionoideae</taxon>
        <taxon>50 kb inversion clade</taxon>
        <taxon>NPAAA clade</taxon>
        <taxon>Hologalegina</taxon>
        <taxon>IRL clade</taxon>
        <taxon>Trifolieae</taxon>
        <taxon>Trifolium</taxon>
    </lineage>
</organism>
<sequence>MTSLPKLTSLGLRCSSTTYKRLPFAQAQLQETSLCSSTTARDFLKLNLVKIDYK</sequence>
<evidence type="ECO:0000313" key="1">
    <source>
        <dbReference type="EMBL" id="MCI62745.1"/>
    </source>
</evidence>
<accession>A0A392TS90</accession>
<comment type="caution">
    <text evidence="1">The sequence shown here is derived from an EMBL/GenBank/DDBJ whole genome shotgun (WGS) entry which is preliminary data.</text>
</comment>
<reference evidence="1 2" key="1">
    <citation type="journal article" date="2018" name="Front. Plant Sci.">
        <title>Red Clover (Trifolium pratense) and Zigzag Clover (T. medium) - A Picture of Genomic Similarities and Differences.</title>
        <authorList>
            <person name="Dluhosova J."/>
            <person name="Istvanek J."/>
            <person name="Nedelnik J."/>
            <person name="Repkova J."/>
        </authorList>
    </citation>
    <scope>NUCLEOTIDE SEQUENCE [LARGE SCALE GENOMIC DNA]</scope>
    <source>
        <strain evidence="2">cv. 10/8</strain>
        <tissue evidence="1">Leaf</tissue>
    </source>
</reference>
<name>A0A392TS90_9FABA</name>
<dbReference type="EMBL" id="LXQA010624489">
    <property type="protein sequence ID" value="MCI62745.1"/>
    <property type="molecule type" value="Genomic_DNA"/>
</dbReference>
<proteinExistence type="predicted"/>
<dbReference type="AlphaFoldDB" id="A0A392TS90"/>